<feature type="non-terminal residue" evidence="2">
    <location>
        <position position="118"/>
    </location>
</feature>
<dbReference type="EMBL" id="CADCVM010000285">
    <property type="protein sequence ID" value="CAA9503907.1"/>
    <property type="molecule type" value="Genomic_DNA"/>
</dbReference>
<proteinExistence type="predicted"/>
<sequence>GCLRFRRQPDARGPGDASSRGGPRLGLAQDGRLLRRGGGGGPLRRVREGPTRAQGPRAPEGRGPGLRGPRDLPPPRRAQGGARRAQDPRLPPLLFRSPGRLRPARRVGPPAGGNHHPL</sequence>
<evidence type="ECO:0000313" key="2">
    <source>
        <dbReference type="EMBL" id="CAA9503907.1"/>
    </source>
</evidence>
<reference evidence="2" key="1">
    <citation type="submission" date="2020-02" db="EMBL/GenBank/DDBJ databases">
        <authorList>
            <person name="Meier V. D."/>
        </authorList>
    </citation>
    <scope>NUCLEOTIDE SEQUENCE</scope>
    <source>
        <strain evidence="2">AVDCRST_MAG05</strain>
    </source>
</reference>
<dbReference type="AlphaFoldDB" id="A0A6J4SS90"/>
<organism evidence="2">
    <name type="scientific">uncultured Rubrobacteraceae bacterium</name>
    <dbReference type="NCBI Taxonomy" id="349277"/>
    <lineage>
        <taxon>Bacteria</taxon>
        <taxon>Bacillati</taxon>
        <taxon>Actinomycetota</taxon>
        <taxon>Rubrobacteria</taxon>
        <taxon>Rubrobacterales</taxon>
        <taxon>Rubrobacteraceae</taxon>
        <taxon>environmental samples</taxon>
    </lineage>
</organism>
<feature type="non-terminal residue" evidence="2">
    <location>
        <position position="1"/>
    </location>
</feature>
<evidence type="ECO:0000256" key="1">
    <source>
        <dbReference type="SAM" id="MobiDB-lite"/>
    </source>
</evidence>
<feature type="region of interest" description="Disordered" evidence="1">
    <location>
        <begin position="1"/>
        <end position="118"/>
    </location>
</feature>
<accession>A0A6J4SS90</accession>
<gene>
    <name evidence="2" type="ORF">AVDCRST_MAG05-2607</name>
</gene>
<protein>
    <submittedName>
        <fullName evidence="2">Cysteine synthase</fullName>
    </submittedName>
</protein>
<name>A0A6J4SS90_9ACTN</name>